<dbReference type="Proteomes" id="UP000485058">
    <property type="component" value="Unassembled WGS sequence"/>
</dbReference>
<accession>A0A699YA73</accession>
<proteinExistence type="predicted"/>
<evidence type="ECO:0000313" key="2">
    <source>
        <dbReference type="Proteomes" id="UP000485058"/>
    </source>
</evidence>
<gene>
    <name evidence="1" type="ORF">HaLaN_01794</name>
</gene>
<keyword evidence="2" id="KW-1185">Reference proteome</keyword>
<protein>
    <submittedName>
        <fullName evidence="1">Uncharacterized protein</fullName>
    </submittedName>
</protein>
<organism evidence="1 2">
    <name type="scientific">Haematococcus lacustris</name>
    <name type="common">Green alga</name>
    <name type="synonym">Haematococcus pluvialis</name>
    <dbReference type="NCBI Taxonomy" id="44745"/>
    <lineage>
        <taxon>Eukaryota</taxon>
        <taxon>Viridiplantae</taxon>
        <taxon>Chlorophyta</taxon>
        <taxon>core chlorophytes</taxon>
        <taxon>Chlorophyceae</taxon>
        <taxon>CS clade</taxon>
        <taxon>Chlamydomonadales</taxon>
        <taxon>Haematococcaceae</taxon>
        <taxon>Haematococcus</taxon>
    </lineage>
</organism>
<evidence type="ECO:0000313" key="1">
    <source>
        <dbReference type="EMBL" id="GFH07050.1"/>
    </source>
</evidence>
<comment type="caution">
    <text evidence="1">The sequence shown here is derived from an EMBL/GenBank/DDBJ whole genome shotgun (WGS) entry which is preliminary data.</text>
</comment>
<name>A0A699YA73_HAELA</name>
<dbReference type="AlphaFoldDB" id="A0A699YA73"/>
<reference evidence="1 2" key="1">
    <citation type="submission" date="2020-02" db="EMBL/GenBank/DDBJ databases">
        <title>Draft genome sequence of Haematococcus lacustris strain NIES-144.</title>
        <authorList>
            <person name="Morimoto D."/>
            <person name="Nakagawa S."/>
            <person name="Yoshida T."/>
            <person name="Sawayama S."/>
        </authorList>
    </citation>
    <scope>NUCLEOTIDE SEQUENCE [LARGE SCALE GENOMIC DNA]</scope>
    <source>
        <strain evidence="1 2">NIES-144</strain>
    </source>
</reference>
<dbReference type="EMBL" id="BLLF01000071">
    <property type="protein sequence ID" value="GFH07050.1"/>
    <property type="molecule type" value="Genomic_DNA"/>
</dbReference>
<sequence length="97" mass="11006">MRGWTRLDSFNACIILDDSSFVTTHVVPVLTPCVTVVARQGRGWEVAWEEPYKDEIRIVKAHSSMKGTTARPQRMHRHSLLLLLGSNGWHNYVMGGE</sequence>